<evidence type="ECO:0000313" key="1">
    <source>
        <dbReference type="EMBL" id="SFK86243.1"/>
    </source>
</evidence>
<accession>A0A1I4CZR3</accession>
<dbReference type="STRING" id="1612308.SAMN05444581_13216"/>
<keyword evidence="2" id="KW-1185">Reference proteome</keyword>
<reference evidence="1 2" key="1">
    <citation type="submission" date="2016-10" db="EMBL/GenBank/DDBJ databases">
        <authorList>
            <person name="de Groot N.N."/>
        </authorList>
    </citation>
    <scope>NUCLEOTIDE SEQUENCE [LARGE SCALE GENOMIC DNA]</scope>
    <source>
        <strain evidence="1 2">NE2</strain>
    </source>
</reference>
<protein>
    <submittedName>
        <fullName evidence="1">Uncharacterized protein</fullName>
    </submittedName>
</protein>
<dbReference type="AlphaFoldDB" id="A0A1I4CZR3"/>
<sequence>MVGPAAKREGVAHLQAVMALSAEYPVCRQYAQTAVDANAQNVQHHCGFGGGRWQNNFNAHFQWCLNVGVDAPRNETDARNHQLAQCVHPSPQNYAHCNDGSCQCGNGSGDQLCASHGGNDPSIGCTQQP</sequence>
<name>A0A1I4CZR3_9HYPH</name>
<gene>
    <name evidence="1" type="ORF">SAMN05444581_13216</name>
</gene>
<dbReference type="Proteomes" id="UP000198755">
    <property type="component" value="Unassembled WGS sequence"/>
</dbReference>
<dbReference type="EMBL" id="FOSN01000032">
    <property type="protein sequence ID" value="SFK86243.1"/>
    <property type="molecule type" value="Genomic_DNA"/>
</dbReference>
<organism evidence="1 2">
    <name type="scientific">Methylocapsa palsarum</name>
    <dbReference type="NCBI Taxonomy" id="1612308"/>
    <lineage>
        <taxon>Bacteria</taxon>
        <taxon>Pseudomonadati</taxon>
        <taxon>Pseudomonadota</taxon>
        <taxon>Alphaproteobacteria</taxon>
        <taxon>Hyphomicrobiales</taxon>
        <taxon>Beijerinckiaceae</taxon>
        <taxon>Methylocapsa</taxon>
    </lineage>
</organism>
<proteinExistence type="predicted"/>
<evidence type="ECO:0000313" key="2">
    <source>
        <dbReference type="Proteomes" id="UP000198755"/>
    </source>
</evidence>